<dbReference type="CDD" id="cd01614">
    <property type="entry name" value="EutN_CcmL"/>
    <property type="match status" value="1"/>
</dbReference>
<dbReference type="SUPFAM" id="SSF159133">
    <property type="entry name" value="EutN/CcmL-like"/>
    <property type="match status" value="1"/>
</dbReference>
<comment type="subcellular location">
    <subcellularLocation>
        <location evidence="1">Carboxysome</location>
    </subcellularLocation>
</comment>
<evidence type="ECO:0000313" key="4">
    <source>
        <dbReference type="EMBL" id="KNZ42479.1"/>
    </source>
</evidence>
<comment type="caution">
    <text evidence="4">The sequence shown here is derived from an EMBL/GenBank/DDBJ whole genome shotgun (WGS) entry which is preliminary data.</text>
</comment>
<keyword evidence="5" id="KW-1185">Reference proteome</keyword>
<dbReference type="AlphaFoldDB" id="A0A0L6U1U4"/>
<accession>A0A0L6U1U4</accession>
<keyword evidence="2" id="KW-1282">Carboxysome</keyword>
<proteinExistence type="predicted"/>
<reference evidence="5" key="1">
    <citation type="submission" date="2015-07" db="EMBL/GenBank/DDBJ databases">
        <title>Draft genome sequence of Acetobacterium bakii DSM 8293, a potential psychrophilic chemical producer through syngas fermentation.</title>
        <authorList>
            <person name="Song Y."/>
            <person name="Hwang S."/>
            <person name="Cho B.-K."/>
        </authorList>
    </citation>
    <scope>NUCLEOTIDE SEQUENCE [LARGE SCALE GENOMIC DNA]</scope>
    <source>
        <strain evidence="5">DSM 8239</strain>
    </source>
</reference>
<gene>
    <name evidence="4" type="ORF">AKG39_06010</name>
</gene>
<name>A0A0L6U1U4_9FIRM</name>
<organism evidence="4 5">
    <name type="scientific">Acetobacterium bakii</name>
    <dbReference type="NCBI Taxonomy" id="52689"/>
    <lineage>
        <taxon>Bacteria</taxon>
        <taxon>Bacillati</taxon>
        <taxon>Bacillota</taxon>
        <taxon>Clostridia</taxon>
        <taxon>Eubacteriales</taxon>
        <taxon>Eubacteriaceae</taxon>
        <taxon>Acetobacterium</taxon>
    </lineage>
</organism>
<protein>
    <submittedName>
        <fullName evidence="4">Ethanolamine utilization protein EutN</fullName>
    </submittedName>
</protein>
<dbReference type="EMBL" id="LGYO01000012">
    <property type="protein sequence ID" value="KNZ42479.1"/>
    <property type="molecule type" value="Genomic_DNA"/>
</dbReference>
<dbReference type="STRING" id="52689.AKG39_06010"/>
<dbReference type="GO" id="GO:0031470">
    <property type="term" value="C:carboxysome"/>
    <property type="evidence" value="ECO:0007669"/>
    <property type="project" value="UniProtKB-SubCell"/>
</dbReference>
<evidence type="ECO:0000256" key="2">
    <source>
        <dbReference type="ARBA" id="ARBA00023669"/>
    </source>
</evidence>
<dbReference type="InterPro" id="IPR004992">
    <property type="entry name" value="EutN_CcmL"/>
</dbReference>
<dbReference type="OrthoDB" id="196195at2"/>
<evidence type="ECO:0000256" key="3">
    <source>
        <dbReference type="ARBA" id="ARBA00024446"/>
    </source>
</evidence>
<evidence type="ECO:0000256" key="1">
    <source>
        <dbReference type="ARBA" id="ARBA00023587"/>
    </source>
</evidence>
<dbReference type="Gene3D" id="2.40.50.220">
    <property type="entry name" value="EutN/Ccml"/>
    <property type="match status" value="1"/>
</dbReference>
<sequence>MKIGRVVDSIWCTRKEDALRGLKFLRVKLLNREKESENGEIVVATDLIGAGIGELVLITNGSAARRSEGLEKAPVDCIIIGIIDEKSESEGDMYE</sequence>
<dbReference type="RefSeq" id="WP_050739471.1">
    <property type="nucleotide sequence ID" value="NZ_LGYO01000012.1"/>
</dbReference>
<keyword evidence="3" id="KW-1283">Bacterial microcompartment</keyword>
<evidence type="ECO:0000313" key="5">
    <source>
        <dbReference type="Proteomes" id="UP000036873"/>
    </source>
</evidence>
<dbReference type="Pfam" id="PF03319">
    <property type="entry name" value="EutN_CcmL"/>
    <property type="match status" value="1"/>
</dbReference>
<dbReference type="Proteomes" id="UP000036873">
    <property type="component" value="Unassembled WGS sequence"/>
</dbReference>
<dbReference type="PANTHER" id="PTHR36539">
    <property type="entry name" value="ETHANOLAMINE UTILIZATION PROTEIN EUTN"/>
    <property type="match status" value="1"/>
</dbReference>
<dbReference type="InterPro" id="IPR036677">
    <property type="entry name" value="EutN_CcmL_sf"/>
</dbReference>
<dbReference type="PROSITE" id="PS51932">
    <property type="entry name" value="BMV"/>
    <property type="match status" value="1"/>
</dbReference>